<reference evidence="1" key="1">
    <citation type="submission" date="2020-05" db="EMBL/GenBank/DDBJ databases">
        <title>Large-scale comparative analyses of tick genomes elucidate their genetic diversity and vector capacities.</title>
        <authorList>
            <person name="Jia N."/>
            <person name="Wang J."/>
            <person name="Shi W."/>
            <person name="Du L."/>
            <person name="Sun Y."/>
            <person name="Zhan W."/>
            <person name="Jiang J."/>
            <person name="Wang Q."/>
            <person name="Zhang B."/>
            <person name="Ji P."/>
            <person name="Sakyi L.B."/>
            <person name="Cui X."/>
            <person name="Yuan T."/>
            <person name="Jiang B."/>
            <person name="Yang W."/>
            <person name="Lam T.T.-Y."/>
            <person name="Chang Q."/>
            <person name="Ding S."/>
            <person name="Wang X."/>
            <person name="Zhu J."/>
            <person name="Ruan X."/>
            <person name="Zhao L."/>
            <person name="Wei J."/>
            <person name="Que T."/>
            <person name="Du C."/>
            <person name="Cheng J."/>
            <person name="Dai P."/>
            <person name="Han X."/>
            <person name="Huang E."/>
            <person name="Gao Y."/>
            <person name="Liu J."/>
            <person name="Shao H."/>
            <person name="Ye R."/>
            <person name="Li L."/>
            <person name="Wei W."/>
            <person name="Wang X."/>
            <person name="Wang C."/>
            <person name="Yang T."/>
            <person name="Huo Q."/>
            <person name="Li W."/>
            <person name="Guo W."/>
            <person name="Chen H."/>
            <person name="Zhou L."/>
            <person name="Ni X."/>
            <person name="Tian J."/>
            <person name="Zhou Y."/>
            <person name="Sheng Y."/>
            <person name="Liu T."/>
            <person name="Pan Y."/>
            <person name="Xia L."/>
            <person name="Li J."/>
            <person name="Zhao F."/>
            <person name="Cao W."/>
        </authorList>
    </citation>
    <scope>NUCLEOTIDE SEQUENCE</scope>
    <source>
        <strain evidence="1">Hyas-2018</strain>
    </source>
</reference>
<proteinExistence type="predicted"/>
<sequence>MALLAEYIVFGILMSLTICLGVYVSLRGKASRSQTTAEIFLGNRSLRFLPLAASVAASLISSTSFVTLTGHFYAYGFHFMYSRILTIPAAWIASHVFLPVMYELRLTSVFQVSRLNLRS</sequence>
<name>A0ACB7RZT3_HYAAI</name>
<keyword evidence="2" id="KW-1185">Reference proteome</keyword>
<protein>
    <submittedName>
        <fullName evidence="1">Uncharacterized protein</fullName>
    </submittedName>
</protein>
<evidence type="ECO:0000313" key="1">
    <source>
        <dbReference type="EMBL" id="KAH6927171.1"/>
    </source>
</evidence>
<organism evidence="1 2">
    <name type="scientific">Hyalomma asiaticum</name>
    <name type="common">Tick</name>
    <dbReference type="NCBI Taxonomy" id="266040"/>
    <lineage>
        <taxon>Eukaryota</taxon>
        <taxon>Metazoa</taxon>
        <taxon>Ecdysozoa</taxon>
        <taxon>Arthropoda</taxon>
        <taxon>Chelicerata</taxon>
        <taxon>Arachnida</taxon>
        <taxon>Acari</taxon>
        <taxon>Parasitiformes</taxon>
        <taxon>Ixodida</taxon>
        <taxon>Ixodoidea</taxon>
        <taxon>Ixodidae</taxon>
        <taxon>Hyalomminae</taxon>
        <taxon>Hyalomma</taxon>
    </lineage>
</organism>
<dbReference type="Proteomes" id="UP000821845">
    <property type="component" value="Chromosome 6"/>
</dbReference>
<comment type="caution">
    <text evidence="1">The sequence shown here is derived from an EMBL/GenBank/DDBJ whole genome shotgun (WGS) entry which is preliminary data.</text>
</comment>
<dbReference type="EMBL" id="CM023486">
    <property type="protein sequence ID" value="KAH6927171.1"/>
    <property type="molecule type" value="Genomic_DNA"/>
</dbReference>
<evidence type="ECO:0000313" key="2">
    <source>
        <dbReference type="Proteomes" id="UP000821845"/>
    </source>
</evidence>
<accession>A0ACB7RZT3</accession>
<gene>
    <name evidence="1" type="ORF">HPB50_000134</name>
</gene>